<keyword evidence="2" id="KW-1003">Cell membrane</keyword>
<feature type="transmembrane region" description="Helical" evidence="8">
    <location>
        <begin position="363"/>
        <end position="386"/>
    </location>
</feature>
<evidence type="ECO:0000256" key="8">
    <source>
        <dbReference type="SAM" id="Phobius"/>
    </source>
</evidence>
<feature type="transmembrane region" description="Helical" evidence="8">
    <location>
        <begin position="130"/>
        <end position="149"/>
    </location>
</feature>
<dbReference type="GO" id="GO:0016763">
    <property type="term" value="F:pentosyltransferase activity"/>
    <property type="evidence" value="ECO:0007669"/>
    <property type="project" value="TreeGrafter"/>
</dbReference>
<reference evidence="10 12" key="1">
    <citation type="journal article" date="2015" name="Genome Announc.">
        <title>Draft Genome Sequence of a Heterotrophic Facultative Anaerobic Thermophilic Bacterium, Ardenticatena maritima Strain 110ST.</title>
        <authorList>
            <person name="Kawaichi S."/>
            <person name="Yoshida T."/>
            <person name="Sako Y."/>
            <person name="Nakamura R."/>
        </authorList>
    </citation>
    <scope>NUCLEOTIDE SEQUENCE [LARGE SCALE GENOMIC DNA]</scope>
    <source>
        <strain evidence="10 12">110S</strain>
    </source>
</reference>
<comment type="subcellular location">
    <subcellularLocation>
        <location evidence="1">Cell membrane</location>
        <topology evidence="1">Multi-pass membrane protein</topology>
    </subcellularLocation>
</comment>
<reference evidence="11 13" key="2">
    <citation type="submission" date="2015-07" db="EMBL/GenBank/DDBJ databases">
        <title>Whole genome sequence of Ardenticatena maritima DSM 23922.</title>
        <authorList>
            <person name="Hemp J."/>
            <person name="Ward L.M."/>
            <person name="Pace L.A."/>
            <person name="Fischer W.W."/>
        </authorList>
    </citation>
    <scope>NUCLEOTIDE SEQUENCE [LARGE SCALE GENOMIC DNA]</scope>
    <source>
        <strain evidence="11 13">110S</strain>
    </source>
</reference>
<proteinExistence type="predicted"/>
<evidence type="ECO:0000313" key="10">
    <source>
        <dbReference type="EMBL" id="GAP62049.1"/>
    </source>
</evidence>
<evidence type="ECO:0000256" key="5">
    <source>
        <dbReference type="ARBA" id="ARBA00022692"/>
    </source>
</evidence>
<evidence type="ECO:0000313" key="13">
    <source>
        <dbReference type="Proteomes" id="UP000050502"/>
    </source>
</evidence>
<dbReference type="STRING" id="872965.SE16_09795"/>
<dbReference type="Pfam" id="PF13231">
    <property type="entry name" value="PMT_2"/>
    <property type="match status" value="1"/>
</dbReference>
<feature type="transmembrane region" description="Helical" evidence="8">
    <location>
        <begin position="78"/>
        <end position="95"/>
    </location>
</feature>
<dbReference type="GO" id="GO:0010041">
    <property type="term" value="P:response to iron(III) ion"/>
    <property type="evidence" value="ECO:0007669"/>
    <property type="project" value="TreeGrafter"/>
</dbReference>
<dbReference type="GO" id="GO:0005886">
    <property type="term" value="C:plasma membrane"/>
    <property type="evidence" value="ECO:0007669"/>
    <property type="project" value="UniProtKB-SubCell"/>
</dbReference>
<keyword evidence="7 8" id="KW-0472">Membrane</keyword>
<evidence type="ECO:0000313" key="11">
    <source>
        <dbReference type="EMBL" id="KPL87835.1"/>
    </source>
</evidence>
<dbReference type="PANTHER" id="PTHR33908:SF3">
    <property type="entry name" value="UNDECAPRENYL PHOSPHATE-ALPHA-4-AMINO-4-DEOXY-L-ARABINOSE ARABINOSYL TRANSFERASE"/>
    <property type="match status" value="1"/>
</dbReference>
<evidence type="ECO:0000256" key="4">
    <source>
        <dbReference type="ARBA" id="ARBA00022679"/>
    </source>
</evidence>
<accession>A0A0M8K7H2</accession>
<keyword evidence="4" id="KW-0808">Transferase</keyword>
<feature type="transmembrane region" description="Helical" evidence="8">
    <location>
        <begin position="107"/>
        <end position="124"/>
    </location>
</feature>
<dbReference type="EMBL" id="LGKN01000005">
    <property type="protein sequence ID" value="KPL87835.1"/>
    <property type="molecule type" value="Genomic_DNA"/>
</dbReference>
<evidence type="ECO:0000259" key="9">
    <source>
        <dbReference type="Pfam" id="PF13231"/>
    </source>
</evidence>
<evidence type="ECO:0000256" key="1">
    <source>
        <dbReference type="ARBA" id="ARBA00004651"/>
    </source>
</evidence>
<feature type="transmembrane region" description="Helical" evidence="8">
    <location>
        <begin position="332"/>
        <end position="351"/>
    </location>
</feature>
<evidence type="ECO:0000256" key="6">
    <source>
        <dbReference type="ARBA" id="ARBA00022989"/>
    </source>
</evidence>
<name>A0A0M8K7H2_9CHLR</name>
<comment type="caution">
    <text evidence="10">The sequence shown here is derived from an EMBL/GenBank/DDBJ whole genome shotgun (WGS) entry which is preliminary data.</text>
</comment>
<dbReference type="PATRIC" id="fig|872965.6.peg.2004"/>
<evidence type="ECO:0000256" key="3">
    <source>
        <dbReference type="ARBA" id="ARBA00022676"/>
    </source>
</evidence>
<feature type="transmembrane region" description="Helical" evidence="8">
    <location>
        <begin position="272"/>
        <end position="294"/>
    </location>
</feature>
<feature type="transmembrane region" description="Helical" evidence="8">
    <location>
        <begin position="170"/>
        <end position="191"/>
    </location>
</feature>
<gene>
    <name evidence="10" type="ORF">ARMA_0472</name>
    <name evidence="11" type="ORF">SE16_09795</name>
</gene>
<dbReference type="RefSeq" id="WP_054491977.1">
    <property type="nucleotide sequence ID" value="NZ_BBZA01000029.1"/>
</dbReference>
<dbReference type="Proteomes" id="UP000050502">
    <property type="component" value="Unassembled WGS sequence"/>
</dbReference>
<organism evidence="10 12">
    <name type="scientific">Ardenticatena maritima</name>
    <dbReference type="NCBI Taxonomy" id="872965"/>
    <lineage>
        <taxon>Bacteria</taxon>
        <taxon>Bacillati</taxon>
        <taxon>Chloroflexota</taxon>
        <taxon>Ardenticatenia</taxon>
        <taxon>Ardenticatenales</taxon>
        <taxon>Ardenticatenaceae</taxon>
        <taxon>Ardenticatena</taxon>
    </lineage>
</organism>
<evidence type="ECO:0000313" key="12">
    <source>
        <dbReference type="Proteomes" id="UP000037784"/>
    </source>
</evidence>
<evidence type="ECO:0000256" key="2">
    <source>
        <dbReference type="ARBA" id="ARBA00022475"/>
    </source>
</evidence>
<dbReference type="OrthoDB" id="5318634at2"/>
<dbReference type="PANTHER" id="PTHR33908">
    <property type="entry name" value="MANNOSYLTRANSFERASE YKCB-RELATED"/>
    <property type="match status" value="1"/>
</dbReference>
<evidence type="ECO:0000256" key="7">
    <source>
        <dbReference type="ARBA" id="ARBA00023136"/>
    </source>
</evidence>
<dbReference type="Proteomes" id="UP000037784">
    <property type="component" value="Unassembled WGS sequence"/>
</dbReference>
<keyword evidence="12" id="KW-1185">Reference proteome</keyword>
<dbReference type="GO" id="GO:0009103">
    <property type="term" value="P:lipopolysaccharide biosynthetic process"/>
    <property type="evidence" value="ECO:0007669"/>
    <property type="project" value="UniProtKB-ARBA"/>
</dbReference>
<feature type="transmembrane region" description="Helical" evidence="8">
    <location>
        <begin position="306"/>
        <end position="326"/>
    </location>
</feature>
<keyword evidence="6 8" id="KW-1133">Transmembrane helix</keyword>
<dbReference type="InParanoid" id="A0A0M8K7H2"/>
<sequence>MTNRQRTQWGILGLTLLAFALRIHRIDVQSWWWDEGYSTYLARHGIITAIKMTSVDIHPPLYYVLLSIWGTFTGYTEFSTRLFSTFLNVLLIPFIYQVGKKGFNERVGFWAALVSVFSPLYVYYSQEVRMYTLFALEYLAAIWLLMRLAESERWSWRTLGALILVESAMMYTHYFSSVGIVCINLVLLVLLARQHGALRWQNARAWFISQVLAAVSYFPWLPFAIRQSLRHSDERATPLPFMDFITLVWHFFNIGVRGALGNPGQEPPRPFVVAASGWFGVFFVAAFVFVVVRWWRERRTGDLGMLSLWTAAFAIPLLAVFGLMQWKPLIHPRYVMMLTPALFLTVGALLADLSQPKRWRWLSWGLLLALLLSISATFARGLWIVYYDEAYYRADTRSLARYLDSVTTADDAIVFDSEDYTLEQYYTGPAPIRGIKMRGREAAGLADLQAVSAGKKRVFLIHWDLSVTDDKRFLPFLLETAGRLADHQTFHGYDVWMYELERPVEMPPLTPTAVNFNNTFYLQGLFSETRAYAGEGVPVALQWHMPAPVDVDYKVSVFLLDEAGQLINNMDIMMMNELHRYTTRWDVGETTTTYHVVPVPLGTPPGTYRIATTVYEEEALRGLDVLDEAGNPAGRIAVLGTVEIMPPRLLADPYDTMEGIPIEKPRTLGEGVALDGALLPKTSAAPGERLPVVLLLHADEAGLPDNPFTVEIVRGDTVLGAATDHVGYGRYPVSQWQPGYPVLERRFVIISPDAGEGPATVRVRWGEGEPLTIGEITIEGRARLFEPPAFEHAIGESFPGVAELVGATLAEPYNAATGTATVRLVWQAINDAPIATPYVVSVQVLNAEGRLIGQSDHEPGNGATPTTSWVAGEYIEDTHTITFRETPQAGARIIVVMYDPVTFQRLTTTNGTDTIELPFSITP</sequence>
<reference evidence="12" key="3">
    <citation type="submission" date="2015-08" db="EMBL/GenBank/DDBJ databases">
        <title>Draft Genome Sequence of a Heterotrophic Facultative Anaerobic Bacterium Ardenticatena maritima Strain 110S.</title>
        <authorList>
            <person name="Kawaichi S."/>
            <person name="Yoshida T."/>
            <person name="Sako Y."/>
            <person name="Nakamura R."/>
        </authorList>
    </citation>
    <scope>NUCLEOTIDE SEQUENCE [LARGE SCALE GENOMIC DNA]</scope>
    <source>
        <strain evidence="12">110S</strain>
    </source>
</reference>
<protein>
    <recommendedName>
        <fullName evidence="9">Glycosyltransferase RgtA/B/C/D-like domain-containing protein</fullName>
    </recommendedName>
</protein>
<keyword evidence="5 8" id="KW-0812">Transmembrane</keyword>
<dbReference type="AlphaFoldDB" id="A0A0M8K7H2"/>
<dbReference type="EMBL" id="BBZA01000029">
    <property type="protein sequence ID" value="GAP62049.1"/>
    <property type="molecule type" value="Genomic_DNA"/>
</dbReference>
<dbReference type="InterPro" id="IPR038731">
    <property type="entry name" value="RgtA/B/C-like"/>
</dbReference>
<keyword evidence="3" id="KW-0328">Glycosyltransferase</keyword>
<feature type="transmembrane region" description="Helical" evidence="8">
    <location>
        <begin position="203"/>
        <end position="220"/>
    </location>
</feature>
<dbReference type="InterPro" id="IPR050297">
    <property type="entry name" value="LipidA_mod_glycosyltrf_83"/>
</dbReference>
<feature type="domain" description="Glycosyltransferase RgtA/B/C/D-like" evidence="9">
    <location>
        <begin position="58"/>
        <end position="221"/>
    </location>
</feature>